<dbReference type="InterPro" id="IPR036397">
    <property type="entry name" value="RNaseH_sf"/>
</dbReference>
<dbReference type="InterPro" id="IPR012337">
    <property type="entry name" value="RNaseH-like_sf"/>
</dbReference>
<evidence type="ECO:0000259" key="3">
    <source>
        <dbReference type="SMART" id="SM00479"/>
    </source>
</evidence>
<dbReference type="SMART" id="SM00479">
    <property type="entry name" value="EXOIII"/>
    <property type="match status" value="1"/>
</dbReference>
<dbReference type="EMBL" id="JXXE01000305">
    <property type="protein sequence ID" value="KIZ41302.1"/>
    <property type="molecule type" value="Genomic_DNA"/>
</dbReference>
<dbReference type="Pfam" id="PF00929">
    <property type="entry name" value="RNase_T"/>
    <property type="match status" value="1"/>
</dbReference>
<dbReference type="OrthoDB" id="7427781at2"/>
<dbReference type="InterPro" id="IPR013520">
    <property type="entry name" value="Ribonucl_H"/>
</dbReference>
<dbReference type="GO" id="GO:0008408">
    <property type="term" value="F:3'-5' exonuclease activity"/>
    <property type="evidence" value="ECO:0007669"/>
    <property type="project" value="TreeGrafter"/>
</dbReference>
<reference evidence="4 5" key="1">
    <citation type="submission" date="2014-11" db="EMBL/GenBank/DDBJ databases">
        <title>Genomics and ecophysiology of heterotrophic nitrogen fixing bacteria isolated from estuarine surface water.</title>
        <authorList>
            <person name="Bentzon-Tilia M."/>
            <person name="Severin I."/>
            <person name="Hansen L.H."/>
            <person name="Riemann L."/>
        </authorList>
    </citation>
    <scope>NUCLEOTIDE SEQUENCE [LARGE SCALE GENOMIC DNA]</scope>
    <source>
        <strain evidence="4 5">BAL398</strain>
    </source>
</reference>
<comment type="caution">
    <text evidence="4">The sequence shown here is derived from an EMBL/GenBank/DDBJ whole genome shotgun (WGS) entry which is preliminary data.</text>
</comment>
<dbReference type="Proteomes" id="UP000032515">
    <property type="component" value="Unassembled WGS sequence"/>
</dbReference>
<dbReference type="Gene3D" id="3.30.420.10">
    <property type="entry name" value="Ribonuclease H-like superfamily/Ribonuclease H"/>
    <property type="match status" value="1"/>
</dbReference>
<dbReference type="RefSeq" id="WP_044412693.1">
    <property type="nucleotide sequence ID" value="NZ_JXXE01000305.1"/>
</dbReference>
<evidence type="ECO:0000313" key="4">
    <source>
        <dbReference type="EMBL" id="KIZ41302.1"/>
    </source>
</evidence>
<evidence type="ECO:0000313" key="5">
    <source>
        <dbReference type="Proteomes" id="UP000032515"/>
    </source>
</evidence>
<comment type="subunit">
    <text evidence="2">DNA polymerase III contains a core (composed of alpha, epsilon and theta chains) that associates with a tau subunit. This core dimerizes to form the POLIII' complex. PolIII' associates with the gamma complex (composed of gamma, delta, delta', psi and chi chains) and with the beta chain to form the complete DNA polymerase III complex.</text>
</comment>
<dbReference type="FunFam" id="3.30.420.10:FF:000045">
    <property type="entry name" value="3'-5' exonuclease DinG"/>
    <property type="match status" value="1"/>
</dbReference>
<comment type="function">
    <text evidence="1">DNA polymerase III is a complex, multichain enzyme responsible for most of the replicative synthesis in bacteria. The epsilon subunit contain the editing function and is a proofreading 3'-5' exonuclease.</text>
</comment>
<name>A0A0D7EPD3_RHOPL</name>
<sequence length="303" mass="33849">MNSELEKILSSEQMAAILEATGDYRVLRRLRPGTSQAEAPPGSKRGVLLDVETTGLDPDVDEIIELAMLPFFYSDDDEIVGVGVPFNELRQPTRPIPAEVTKLTGIDQDMVAGKSIDPDSVSRFAGGSLIVAHNAAFDRRFMEKFCPSFARNPWACSMSEVPWKDHGFETNKLAFLAATSGFYYDRHRAVHDCHAAVELLARPLAATGTSALKVLLASARTNSVRCWAENSPFEKKDILKARGYRWNGDNTRQPRGWWIDVTEADLSAEISFLHADIYQREAPIRRSAITAFNRYSDRFFTVS</sequence>
<evidence type="ECO:0000256" key="2">
    <source>
        <dbReference type="ARBA" id="ARBA00026073"/>
    </source>
</evidence>
<proteinExistence type="predicted"/>
<dbReference type="NCBIfam" id="NF006615">
    <property type="entry name" value="PRK09182.1"/>
    <property type="match status" value="1"/>
</dbReference>
<dbReference type="PANTHER" id="PTHR30231:SF37">
    <property type="entry name" value="EXODEOXYRIBONUCLEASE 10"/>
    <property type="match status" value="1"/>
</dbReference>
<dbReference type="GO" id="GO:0045004">
    <property type="term" value="P:DNA replication proofreading"/>
    <property type="evidence" value="ECO:0007669"/>
    <property type="project" value="TreeGrafter"/>
</dbReference>
<protein>
    <submittedName>
        <fullName evidence="4">DNA polymerase III subunit epsilon</fullName>
    </submittedName>
</protein>
<dbReference type="GO" id="GO:0005829">
    <property type="term" value="C:cytosol"/>
    <property type="evidence" value="ECO:0007669"/>
    <property type="project" value="TreeGrafter"/>
</dbReference>
<dbReference type="PANTHER" id="PTHR30231">
    <property type="entry name" value="DNA POLYMERASE III SUBUNIT EPSILON"/>
    <property type="match status" value="1"/>
</dbReference>
<evidence type="ECO:0000256" key="1">
    <source>
        <dbReference type="ARBA" id="ARBA00025483"/>
    </source>
</evidence>
<gene>
    <name evidence="4" type="ORF">OO17_15490</name>
</gene>
<accession>A0A0D7EPD3</accession>
<dbReference type="GO" id="GO:0003676">
    <property type="term" value="F:nucleic acid binding"/>
    <property type="evidence" value="ECO:0007669"/>
    <property type="project" value="InterPro"/>
</dbReference>
<dbReference type="CDD" id="cd06127">
    <property type="entry name" value="DEDDh"/>
    <property type="match status" value="1"/>
</dbReference>
<dbReference type="SUPFAM" id="SSF53098">
    <property type="entry name" value="Ribonuclease H-like"/>
    <property type="match status" value="1"/>
</dbReference>
<feature type="domain" description="Exonuclease" evidence="3">
    <location>
        <begin position="45"/>
        <end position="209"/>
    </location>
</feature>
<dbReference type="AlphaFoldDB" id="A0A0D7EPD3"/>
<organism evidence="4 5">
    <name type="scientific">Rhodopseudomonas palustris</name>
    <dbReference type="NCBI Taxonomy" id="1076"/>
    <lineage>
        <taxon>Bacteria</taxon>
        <taxon>Pseudomonadati</taxon>
        <taxon>Pseudomonadota</taxon>
        <taxon>Alphaproteobacteria</taxon>
        <taxon>Hyphomicrobiales</taxon>
        <taxon>Nitrobacteraceae</taxon>
        <taxon>Rhodopseudomonas</taxon>
    </lineage>
</organism>
<dbReference type="PATRIC" id="fig|1076.23.peg.3299"/>